<dbReference type="AlphaFoldDB" id="C3K291"/>
<dbReference type="Pfam" id="PF19456">
    <property type="entry name" value="MobI"/>
    <property type="match status" value="1"/>
</dbReference>
<protein>
    <submittedName>
        <fullName evidence="3">Uncharacterized protein</fullName>
    </submittedName>
</protein>
<dbReference type="HOGENOM" id="CLU_1625665_0_0_6"/>
<keyword evidence="1" id="KW-0175">Coiled coil</keyword>
<organism evidence="3">
    <name type="scientific">Pseudomonas fluorescens (strain SBW25)</name>
    <dbReference type="NCBI Taxonomy" id="216595"/>
    <lineage>
        <taxon>Bacteria</taxon>
        <taxon>Pseudomonadati</taxon>
        <taxon>Pseudomonadota</taxon>
        <taxon>Gammaproteobacteria</taxon>
        <taxon>Pseudomonadales</taxon>
        <taxon>Pseudomonadaceae</taxon>
        <taxon>Pseudomonas</taxon>
    </lineage>
</organism>
<dbReference type="Proteomes" id="UP001152918">
    <property type="component" value="Chromosome"/>
</dbReference>
<sequence length="163" mass="18332">MALTAMRALAMSKEAQTIVTLLDQQYEQLLVDARCLVASYVDASMKLYKKTGVKSVVAGVSIKQVSPNAYSIYWCKLVPLQGQKNKFAPLTIAKGNGKHKYPASSFEFVEYPYRHLVLQVEGRLAEIRRVASDNRQLRRTLVAYEKKLSRYQALNHGDLYSGG</sequence>
<dbReference type="EMBL" id="OV986001">
    <property type="protein sequence ID" value="CAI2799431.1"/>
    <property type="molecule type" value="Genomic_DNA"/>
</dbReference>
<dbReference type="KEGG" id="pfs:PFLU_5285"/>
<name>C3K291_PSEFS</name>
<evidence type="ECO:0000313" key="2">
    <source>
        <dbReference type="EMBL" id="CAI2799431.1"/>
    </source>
</evidence>
<accession>C3K291</accession>
<evidence type="ECO:0000256" key="1">
    <source>
        <dbReference type="SAM" id="Coils"/>
    </source>
</evidence>
<reference evidence="2" key="2">
    <citation type="submission" date="2023-10" db="EMBL/GenBank/DDBJ databases">
        <authorList>
            <person name="Fortmann-Grote C."/>
        </authorList>
    </citation>
    <scope>NUCLEOTIDE SEQUENCE</scope>
    <source>
        <strain evidence="2">SBW25</strain>
    </source>
</reference>
<gene>
    <name evidence="3" type="ordered locus">PFLU_5285</name>
</gene>
<evidence type="ECO:0000313" key="3">
    <source>
        <dbReference type="EMBL" id="CAY52396.1"/>
    </source>
</evidence>
<dbReference type="EMBL" id="AM181176">
    <property type="protein sequence ID" value="CAY52396.1"/>
    <property type="molecule type" value="Genomic_DNA"/>
</dbReference>
<proteinExistence type="predicted"/>
<feature type="coiled-coil region" evidence="1">
    <location>
        <begin position="127"/>
        <end position="154"/>
    </location>
</feature>
<dbReference type="InterPro" id="IPR045809">
    <property type="entry name" value="MobI"/>
</dbReference>
<reference evidence="3" key="1">
    <citation type="journal article" date="2009" name="Genome Biol.">
        <title>Genomic and genetic analyses of diversity and plant interactions of Pseudomonas fluorescens.</title>
        <authorList>
            <person name="Silby M.W."/>
            <person name="Cerdeno-Tarraga A.M."/>
            <person name="Vernikos G.S."/>
            <person name="Giddens S.R."/>
            <person name="Jackson R.W."/>
            <person name="Preston G.M."/>
            <person name="Zhang X.X."/>
            <person name="Moon C.D."/>
            <person name="Gehrig S.M."/>
            <person name="Godfrey S.A."/>
            <person name="Knight C.G."/>
            <person name="Malone J.G."/>
            <person name="Robinson Z."/>
            <person name="Spiers A.J."/>
            <person name="Harris S."/>
            <person name="Challis G.L."/>
            <person name="Yaxley A.M."/>
            <person name="Harris D."/>
            <person name="Seeger K."/>
            <person name="Murphy L."/>
            <person name="Rutter S."/>
            <person name="Squares R."/>
            <person name="Quail M.A."/>
            <person name="Saunders E."/>
            <person name="Mavromatis K."/>
            <person name="Brettin T.S."/>
            <person name="Bentley S.D."/>
            <person name="Hothersall J."/>
            <person name="Stephens E."/>
            <person name="Thomas C.M."/>
            <person name="Parkhill J."/>
            <person name="Levy S.B."/>
            <person name="Rainey P.B."/>
            <person name="Thomson N.R."/>
        </authorList>
    </citation>
    <scope>NUCLEOTIDE SEQUENCE [LARGE SCALE GENOMIC DNA]</scope>
    <source>
        <strain evidence="3">SBW25</strain>
    </source>
</reference>